<accession>A0A644TD17</accession>
<name>A0A644TD17_9ZZZZ</name>
<evidence type="ECO:0000313" key="2">
    <source>
        <dbReference type="EMBL" id="MPL64764.1"/>
    </source>
</evidence>
<proteinExistence type="predicted"/>
<protein>
    <submittedName>
        <fullName evidence="2">Uncharacterized protein</fullName>
    </submittedName>
</protein>
<dbReference type="EMBL" id="VSSQ01000026">
    <property type="protein sequence ID" value="MPL64764.1"/>
    <property type="molecule type" value="Genomic_DNA"/>
</dbReference>
<feature type="transmembrane region" description="Helical" evidence="1">
    <location>
        <begin position="31"/>
        <end position="50"/>
    </location>
</feature>
<keyword evidence="1" id="KW-0812">Transmembrane</keyword>
<gene>
    <name evidence="2" type="ORF">SDC9_10425</name>
</gene>
<evidence type="ECO:0000256" key="1">
    <source>
        <dbReference type="SAM" id="Phobius"/>
    </source>
</evidence>
<feature type="transmembrane region" description="Helical" evidence="1">
    <location>
        <begin position="7"/>
        <end position="25"/>
    </location>
</feature>
<keyword evidence="1" id="KW-0472">Membrane</keyword>
<reference evidence="2" key="1">
    <citation type="submission" date="2019-08" db="EMBL/GenBank/DDBJ databases">
        <authorList>
            <person name="Kucharzyk K."/>
            <person name="Murdoch R.W."/>
            <person name="Higgins S."/>
            <person name="Loffler F."/>
        </authorList>
    </citation>
    <scope>NUCLEOTIDE SEQUENCE</scope>
</reference>
<sequence>MFLTKKMLYMFGVIYFLLGAALVSLLAGYNIWFVVCFTASFIIQMILLWVRRR</sequence>
<comment type="caution">
    <text evidence="2">The sequence shown here is derived from an EMBL/GenBank/DDBJ whole genome shotgun (WGS) entry which is preliminary data.</text>
</comment>
<keyword evidence="1" id="KW-1133">Transmembrane helix</keyword>
<dbReference type="AlphaFoldDB" id="A0A644TD17"/>
<organism evidence="2">
    <name type="scientific">bioreactor metagenome</name>
    <dbReference type="NCBI Taxonomy" id="1076179"/>
    <lineage>
        <taxon>unclassified sequences</taxon>
        <taxon>metagenomes</taxon>
        <taxon>ecological metagenomes</taxon>
    </lineage>
</organism>